<organism evidence="4 7">
    <name type="scientific">Clostridium pasteurianum DSM 525 = ATCC 6013</name>
    <dbReference type="NCBI Taxonomy" id="1262449"/>
    <lineage>
        <taxon>Bacteria</taxon>
        <taxon>Bacillati</taxon>
        <taxon>Bacillota</taxon>
        <taxon>Clostridia</taxon>
        <taxon>Eubacteriales</taxon>
        <taxon>Clostridiaceae</taxon>
        <taxon>Clostridium</taxon>
    </lineage>
</organism>
<sequence length="252" mass="29597">MLYDEAVKVWRKGKTKDLLNRFFLKFTYSSNKIENNETRLRDVETVFRGEKVTDFTGNKKTIKEIENHKKLCGNIIKLGEENSSKLSIDLIKNFHYVLMKDCFTENLLKKGEKPGQFKKGDYIVGLHDVGVSPLEVEENLKSLIQEINDIQINDNNVLKVVSYFHCWFETIHPFADGNGRVGRMLLNYLLIGNNLPPIVLFENDREEYYLALEYFNETQEINKMVDFLDSQAYKTWIKDYNLKVKNLKDFLD</sequence>
<dbReference type="PANTHER" id="PTHR13504:SF38">
    <property type="entry name" value="FIDO DOMAIN-CONTAINING PROTEIN"/>
    <property type="match status" value="1"/>
</dbReference>
<dbReference type="InterPro" id="IPR003812">
    <property type="entry name" value="Fido"/>
</dbReference>
<evidence type="ECO:0000313" key="6">
    <source>
        <dbReference type="Proteomes" id="UP000028042"/>
    </source>
</evidence>
<dbReference type="KEGG" id="cpae:CPAST_c10680"/>
<dbReference type="RefSeq" id="WP_003444586.1">
    <property type="nucleotide sequence ID" value="NZ_ANZB01000005.1"/>
</dbReference>
<reference evidence="5" key="2">
    <citation type="submission" date="2015-10" db="EMBL/GenBank/DDBJ databases">
        <title>Improved Draft Genome Sequence of Clostridium pasteurianum Strain ATCC 6013 (DSM 525) Using a Hybrid Next-Generation Sequencing Approach.</title>
        <authorList>
            <person name="Pyne M.E."/>
            <person name="Utturkar S.M."/>
            <person name="Brown S.D."/>
            <person name="Moo-Young M."/>
            <person name="Chung D.A."/>
            <person name="Chou P.C."/>
        </authorList>
    </citation>
    <scope>NUCLEOTIDE SEQUENCE</scope>
    <source>
        <strain evidence="5">ATCC 6013</strain>
    </source>
</reference>
<dbReference type="AlphaFoldDB" id="A0A0H3J5J1"/>
<reference evidence="4 7" key="1">
    <citation type="journal article" date="2015" name="Genome Announc.">
        <title>Complete Genome Sequence of the Nitrogen-Fixing and Solvent-Producing Clostridium pasteurianum DSM 525.</title>
        <authorList>
            <person name="Poehlein A."/>
            <person name="Grosse-Honebrink A."/>
            <person name="Zhang Y."/>
            <person name="Minton N.P."/>
            <person name="Daniel R."/>
        </authorList>
    </citation>
    <scope>NUCLEOTIDE SEQUENCE [LARGE SCALE GENOMIC DNA]</scope>
    <source>
        <strain evidence="4">DSM 525</strain>
        <strain evidence="7">DSM 525 / ATCC 6013</strain>
    </source>
</reference>
<evidence type="ECO:0000256" key="1">
    <source>
        <dbReference type="PIRSR" id="PIRSR640198-1"/>
    </source>
</evidence>
<protein>
    <submittedName>
        <fullName evidence="5">Filamentation induced by cAMP protein Fic</fullName>
    </submittedName>
</protein>
<dbReference type="GeneID" id="93073264"/>
<dbReference type="SUPFAM" id="SSF140931">
    <property type="entry name" value="Fic-like"/>
    <property type="match status" value="1"/>
</dbReference>
<dbReference type="KEGG" id="cpat:CLPA_c10680"/>
<proteinExistence type="predicted"/>
<dbReference type="Pfam" id="PF02661">
    <property type="entry name" value="Fic"/>
    <property type="match status" value="1"/>
</dbReference>
<feature type="binding site" evidence="2">
    <location>
        <position position="216"/>
    </location>
    <ligand>
        <name>ATP</name>
        <dbReference type="ChEBI" id="CHEBI:30616"/>
    </ligand>
</feature>
<evidence type="ECO:0000256" key="2">
    <source>
        <dbReference type="PIRSR" id="PIRSR640198-2"/>
    </source>
</evidence>
<dbReference type="Gene3D" id="1.10.3290.10">
    <property type="entry name" value="Fido-like domain"/>
    <property type="match status" value="1"/>
</dbReference>
<feature type="binding site" evidence="2">
    <location>
        <begin position="176"/>
        <end position="183"/>
    </location>
    <ligand>
        <name>ATP</name>
        <dbReference type="ChEBI" id="CHEBI:30616"/>
    </ligand>
</feature>
<dbReference type="eggNOG" id="COG3177">
    <property type="taxonomic scope" value="Bacteria"/>
</dbReference>
<keyword evidence="2" id="KW-0067">ATP-binding</keyword>
<dbReference type="EMBL" id="CP009268">
    <property type="protein sequence ID" value="AJA51156.1"/>
    <property type="molecule type" value="Genomic_DNA"/>
</dbReference>
<dbReference type="InterPro" id="IPR036597">
    <property type="entry name" value="Fido-like_dom_sf"/>
</dbReference>
<keyword evidence="2" id="KW-0547">Nucleotide-binding</keyword>
<evidence type="ECO:0000259" key="3">
    <source>
        <dbReference type="PROSITE" id="PS51459"/>
    </source>
</evidence>
<dbReference type="PATRIC" id="fig|1262449.3.peg.1899"/>
<feature type="domain" description="Fido" evidence="3">
    <location>
        <begin position="86"/>
        <end position="230"/>
    </location>
</feature>
<evidence type="ECO:0000313" key="5">
    <source>
        <dbReference type="EMBL" id="KRU12836.1"/>
    </source>
</evidence>
<feature type="binding site" evidence="2">
    <location>
        <begin position="124"/>
        <end position="127"/>
    </location>
    <ligand>
        <name>ATP</name>
        <dbReference type="ChEBI" id="CHEBI:30616"/>
    </ligand>
</feature>
<dbReference type="Proteomes" id="UP000030905">
    <property type="component" value="Chromosome"/>
</dbReference>
<dbReference type="GO" id="GO:0005524">
    <property type="term" value="F:ATP binding"/>
    <property type="evidence" value="ECO:0007669"/>
    <property type="project" value="UniProtKB-KW"/>
</dbReference>
<dbReference type="Proteomes" id="UP000028042">
    <property type="component" value="Unassembled WGS sequence"/>
</dbReference>
<keyword evidence="7" id="KW-1185">Reference proteome</keyword>
<evidence type="ECO:0000313" key="7">
    <source>
        <dbReference type="Proteomes" id="UP000030905"/>
    </source>
</evidence>
<gene>
    <name evidence="4" type="ORF">CLPA_c10680</name>
    <name evidence="5" type="ORF">CP6013_02084</name>
</gene>
<accession>A0A0H3J5J1</accession>
<evidence type="ECO:0000313" key="4">
    <source>
        <dbReference type="EMBL" id="AJA51156.1"/>
    </source>
</evidence>
<reference evidence="5 6" key="3">
    <citation type="journal article" name="Genome Announc.">
        <title>Improved Draft Genome Sequence of Clostridium pasteurianum Strain ATCC 6013 (DSM 525) Using a Hybrid Next-Generation Sequencing Approach.</title>
        <authorList>
            <person name="Pyne M.E."/>
            <person name="Utturkar S."/>
            <person name="Brown S.D."/>
            <person name="Moo-Young M."/>
            <person name="Chung D.A."/>
            <person name="Chou C.P."/>
        </authorList>
    </citation>
    <scope>NUCLEOTIDE SEQUENCE [LARGE SCALE GENOMIC DNA]</scope>
    <source>
        <strain evidence="5 6">ATCC 6013</strain>
    </source>
</reference>
<dbReference type="EMBL" id="JPGY02000001">
    <property type="protein sequence ID" value="KRU12836.1"/>
    <property type="molecule type" value="Genomic_DNA"/>
</dbReference>
<name>A0A0H3J5J1_CLOPA</name>
<dbReference type="InterPro" id="IPR040198">
    <property type="entry name" value="Fido_containing"/>
</dbReference>
<dbReference type="PROSITE" id="PS51459">
    <property type="entry name" value="FIDO"/>
    <property type="match status" value="1"/>
</dbReference>
<feature type="binding site" evidence="2">
    <location>
        <begin position="208"/>
        <end position="209"/>
    </location>
    <ligand>
        <name>ATP</name>
        <dbReference type="ChEBI" id="CHEBI:30616"/>
    </ligand>
</feature>
<dbReference type="PANTHER" id="PTHR13504">
    <property type="entry name" value="FIDO DOMAIN-CONTAINING PROTEIN DDB_G0283145"/>
    <property type="match status" value="1"/>
</dbReference>
<feature type="active site" evidence="1">
    <location>
        <position position="172"/>
    </location>
</feature>